<dbReference type="AlphaFoldDB" id="A0AAN7CA16"/>
<dbReference type="GO" id="GO:0016020">
    <property type="term" value="C:membrane"/>
    <property type="evidence" value="ECO:0007669"/>
    <property type="project" value="UniProtKB-SubCell"/>
</dbReference>
<accession>A0AAN7CA16</accession>
<comment type="similarity">
    <text evidence="2">Belongs to the short-chain dehydrogenases/reductases (SDR) family.</text>
</comment>
<keyword evidence="9" id="KW-1185">Reference proteome</keyword>
<feature type="transmembrane region" description="Helical" evidence="6">
    <location>
        <begin position="230"/>
        <end position="251"/>
    </location>
</feature>
<evidence type="ECO:0000256" key="2">
    <source>
        <dbReference type="ARBA" id="ARBA00006484"/>
    </source>
</evidence>
<feature type="transmembrane region" description="Helical" evidence="6">
    <location>
        <begin position="112"/>
        <end position="130"/>
    </location>
</feature>
<evidence type="ECO:0000256" key="3">
    <source>
        <dbReference type="ARBA" id="ARBA00022857"/>
    </source>
</evidence>
<sequence length="675" mass="72105">MVSLDRGRVAPNVEPTDMPDNEKQRSAEPAVTSTAASDSEAPQIGADDNGADGKGLGSPDIPRLRLIAVSTGGLTTYHLRVALGLFLSMLDSSIVATSLFTIAVEFGDVDSINWVALAYTLTYLSCAVLYARISDVVGRRVAFIAAYVVFIVFSLACGFSQGMGQIIAFRAIQGLGGSGLYSVGMIVLPELTPDHLKKHIASVVGLVLASSGVLGPVLGGILTQYTSWRWVFWINGPVGIFSLVVFFLAWPDKKYLPSIERRAWKDVDFIGAFLLSASAQGIMSQVRIFGGSIGIAASSAILGNETRAVLAGASVPPEALANLASDSLSPEQWALIRTVYTDALKEDMIVCCAVLAAATLCTFAVYRKNMFSFEEMMKQRYREEGERRRAAVNLDAAASAVRTTMSSAMAKRLEGKTIVITGASSGIGRSCAFEFARTAPKHLKLVLTARRVDRLKEIAAQIKEEVGDGVKVLPVALDVADPEQVRGFVGGLPEEFRSIDVLVNNAGLVKGVARAPEIAEEDINVMFQTNVTGLINMTQAVLPIFKARPDGGAGDIINIGSIAGREPYAGGSIYCATKAAVRAFTDALRQELIATRIRVMEIDPGQVETEFSVVRFYGDKSKADAVYAGCDPLTPDDIAEVVVFVAGRRQNVVVADTLIFPSHQAGAGILHRKQT</sequence>
<dbReference type="InterPro" id="IPR002347">
    <property type="entry name" value="SDR_fam"/>
</dbReference>
<dbReference type="PRINTS" id="PR00080">
    <property type="entry name" value="SDRFAMILY"/>
</dbReference>
<comment type="subcellular location">
    <subcellularLocation>
        <location evidence="1">Membrane</location>
        <topology evidence="1">Multi-pass membrane protein</topology>
    </subcellularLocation>
</comment>
<evidence type="ECO:0000256" key="5">
    <source>
        <dbReference type="SAM" id="MobiDB-lite"/>
    </source>
</evidence>
<keyword evidence="4" id="KW-0560">Oxidoreductase</keyword>
<evidence type="ECO:0000313" key="8">
    <source>
        <dbReference type="EMBL" id="KAK4238176.1"/>
    </source>
</evidence>
<protein>
    <recommendedName>
        <fullName evidence="7">Major facilitator superfamily (MFS) profile domain-containing protein</fullName>
    </recommendedName>
</protein>
<feature type="domain" description="Major facilitator superfamily (MFS) profile" evidence="7">
    <location>
        <begin position="77"/>
        <end position="675"/>
    </location>
</feature>
<name>A0AAN7CA16_9PEZI</name>
<evidence type="ECO:0000256" key="6">
    <source>
        <dbReference type="SAM" id="Phobius"/>
    </source>
</evidence>
<dbReference type="GO" id="GO:0022857">
    <property type="term" value="F:transmembrane transporter activity"/>
    <property type="evidence" value="ECO:0007669"/>
    <property type="project" value="InterPro"/>
</dbReference>
<dbReference type="FunFam" id="3.40.50.720:FF:000047">
    <property type="entry name" value="NADP-dependent L-serine/L-allo-threonine dehydrogenase"/>
    <property type="match status" value="1"/>
</dbReference>
<feature type="transmembrane region" description="Helical" evidence="6">
    <location>
        <begin position="200"/>
        <end position="218"/>
    </location>
</feature>
<dbReference type="InterPro" id="IPR011701">
    <property type="entry name" value="MFS"/>
</dbReference>
<dbReference type="PROSITE" id="PS50850">
    <property type="entry name" value="MFS"/>
    <property type="match status" value="1"/>
</dbReference>
<dbReference type="Gene3D" id="1.20.1720.10">
    <property type="entry name" value="Multidrug resistance protein D"/>
    <property type="match status" value="1"/>
</dbReference>
<gene>
    <name evidence="8" type="ORF">C8A03DRAFT_44046</name>
</gene>
<dbReference type="EMBL" id="MU860106">
    <property type="protein sequence ID" value="KAK4238176.1"/>
    <property type="molecule type" value="Genomic_DNA"/>
</dbReference>
<keyword evidence="3" id="KW-0521">NADP</keyword>
<dbReference type="Gene3D" id="3.40.50.720">
    <property type="entry name" value="NAD(P)-binding Rossmann-like Domain"/>
    <property type="match status" value="1"/>
</dbReference>
<dbReference type="Pfam" id="PF07690">
    <property type="entry name" value="MFS_1"/>
    <property type="match status" value="1"/>
</dbReference>
<reference evidence="8" key="1">
    <citation type="journal article" date="2023" name="Mol. Phylogenet. Evol.">
        <title>Genome-scale phylogeny and comparative genomics of the fungal order Sordariales.</title>
        <authorList>
            <person name="Hensen N."/>
            <person name="Bonometti L."/>
            <person name="Westerberg I."/>
            <person name="Brannstrom I.O."/>
            <person name="Guillou S."/>
            <person name="Cros-Aarteil S."/>
            <person name="Calhoun S."/>
            <person name="Haridas S."/>
            <person name="Kuo A."/>
            <person name="Mondo S."/>
            <person name="Pangilinan J."/>
            <person name="Riley R."/>
            <person name="LaButti K."/>
            <person name="Andreopoulos B."/>
            <person name="Lipzen A."/>
            <person name="Chen C."/>
            <person name="Yan M."/>
            <person name="Daum C."/>
            <person name="Ng V."/>
            <person name="Clum A."/>
            <person name="Steindorff A."/>
            <person name="Ohm R.A."/>
            <person name="Martin F."/>
            <person name="Silar P."/>
            <person name="Natvig D.O."/>
            <person name="Lalanne C."/>
            <person name="Gautier V."/>
            <person name="Ament-Velasquez S.L."/>
            <person name="Kruys A."/>
            <person name="Hutchinson M.I."/>
            <person name="Powell A.J."/>
            <person name="Barry K."/>
            <person name="Miller A.N."/>
            <person name="Grigoriev I.V."/>
            <person name="Debuchy R."/>
            <person name="Gladieux P."/>
            <person name="Hiltunen Thoren M."/>
            <person name="Johannesson H."/>
        </authorList>
    </citation>
    <scope>NUCLEOTIDE SEQUENCE</scope>
    <source>
        <strain evidence="8">CBS 532.94</strain>
    </source>
</reference>
<organism evidence="8 9">
    <name type="scientific">Achaetomium macrosporum</name>
    <dbReference type="NCBI Taxonomy" id="79813"/>
    <lineage>
        <taxon>Eukaryota</taxon>
        <taxon>Fungi</taxon>
        <taxon>Dikarya</taxon>
        <taxon>Ascomycota</taxon>
        <taxon>Pezizomycotina</taxon>
        <taxon>Sordariomycetes</taxon>
        <taxon>Sordariomycetidae</taxon>
        <taxon>Sordariales</taxon>
        <taxon>Chaetomiaceae</taxon>
        <taxon>Achaetomium</taxon>
    </lineage>
</organism>
<dbReference type="GO" id="GO:0016616">
    <property type="term" value="F:oxidoreductase activity, acting on the CH-OH group of donors, NAD or NADP as acceptor"/>
    <property type="evidence" value="ECO:0007669"/>
    <property type="project" value="UniProtKB-ARBA"/>
</dbReference>
<dbReference type="SUPFAM" id="SSF51735">
    <property type="entry name" value="NAD(P)-binding Rossmann-fold domains"/>
    <property type="match status" value="1"/>
</dbReference>
<dbReference type="InterPro" id="IPR036259">
    <property type="entry name" value="MFS_trans_sf"/>
</dbReference>
<keyword evidence="6" id="KW-1133">Transmembrane helix</keyword>
<evidence type="ECO:0000256" key="1">
    <source>
        <dbReference type="ARBA" id="ARBA00004141"/>
    </source>
</evidence>
<comment type="caution">
    <text evidence="8">The sequence shown here is derived from an EMBL/GenBank/DDBJ whole genome shotgun (WGS) entry which is preliminary data.</text>
</comment>
<reference evidence="8" key="2">
    <citation type="submission" date="2023-05" db="EMBL/GenBank/DDBJ databases">
        <authorList>
            <consortium name="Lawrence Berkeley National Laboratory"/>
            <person name="Steindorff A."/>
            <person name="Hensen N."/>
            <person name="Bonometti L."/>
            <person name="Westerberg I."/>
            <person name="Brannstrom I.O."/>
            <person name="Guillou S."/>
            <person name="Cros-Aarteil S."/>
            <person name="Calhoun S."/>
            <person name="Haridas S."/>
            <person name="Kuo A."/>
            <person name="Mondo S."/>
            <person name="Pangilinan J."/>
            <person name="Riley R."/>
            <person name="Labutti K."/>
            <person name="Andreopoulos B."/>
            <person name="Lipzen A."/>
            <person name="Chen C."/>
            <person name="Yanf M."/>
            <person name="Daum C."/>
            <person name="Ng V."/>
            <person name="Clum A."/>
            <person name="Ohm R."/>
            <person name="Martin F."/>
            <person name="Silar P."/>
            <person name="Natvig D."/>
            <person name="Lalanne C."/>
            <person name="Gautier V."/>
            <person name="Ament-Velasquez S.L."/>
            <person name="Kruys A."/>
            <person name="Hutchinson M.I."/>
            <person name="Powell A.J."/>
            <person name="Barry K."/>
            <person name="Miller A.N."/>
            <person name="Grigoriev I.V."/>
            <person name="Debuchy R."/>
            <person name="Gladieux P."/>
            <person name="Thoren M.H."/>
            <person name="Johannesson H."/>
        </authorList>
    </citation>
    <scope>NUCLEOTIDE SEQUENCE</scope>
    <source>
        <strain evidence="8">CBS 532.94</strain>
    </source>
</reference>
<feature type="transmembrane region" description="Helical" evidence="6">
    <location>
        <begin position="167"/>
        <end position="188"/>
    </location>
</feature>
<proteinExistence type="inferred from homology"/>
<dbReference type="SUPFAM" id="SSF103473">
    <property type="entry name" value="MFS general substrate transporter"/>
    <property type="match status" value="1"/>
</dbReference>
<keyword evidence="6" id="KW-0472">Membrane</keyword>
<dbReference type="PRINTS" id="PR00081">
    <property type="entry name" value="GDHRDH"/>
</dbReference>
<feature type="transmembrane region" description="Helical" evidence="6">
    <location>
        <begin position="142"/>
        <end position="161"/>
    </location>
</feature>
<feature type="transmembrane region" description="Helical" evidence="6">
    <location>
        <begin position="347"/>
        <end position="366"/>
    </location>
</feature>
<evidence type="ECO:0000256" key="4">
    <source>
        <dbReference type="ARBA" id="ARBA00023002"/>
    </source>
</evidence>
<feature type="region of interest" description="Disordered" evidence="5">
    <location>
        <begin position="1"/>
        <end position="52"/>
    </location>
</feature>
<dbReference type="Pfam" id="PF00106">
    <property type="entry name" value="adh_short"/>
    <property type="match status" value="1"/>
</dbReference>
<evidence type="ECO:0000259" key="7">
    <source>
        <dbReference type="PROSITE" id="PS50850"/>
    </source>
</evidence>
<dbReference type="InterPro" id="IPR020904">
    <property type="entry name" value="Sc_DH/Rdtase_CS"/>
</dbReference>
<dbReference type="PANTHER" id="PTHR42901:SF1">
    <property type="entry name" value="ALCOHOL DEHYDROGENASE"/>
    <property type="match status" value="1"/>
</dbReference>
<dbReference type="InterPro" id="IPR020846">
    <property type="entry name" value="MFS_dom"/>
</dbReference>
<dbReference type="InterPro" id="IPR036291">
    <property type="entry name" value="NAD(P)-bd_dom_sf"/>
</dbReference>
<keyword evidence="6" id="KW-0812">Transmembrane</keyword>
<dbReference type="PANTHER" id="PTHR42901">
    <property type="entry name" value="ALCOHOL DEHYDROGENASE"/>
    <property type="match status" value="1"/>
</dbReference>
<dbReference type="PROSITE" id="PS00061">
    <property type="entry name" value="ADH_SHORT"/>
    <property type="match status" value="1"/>
</dbReference>
<feature type="transmembrane region" description="Helical" evidence="6">
    <location>
        <begin position="81"/>
        <end position="106"/>
    </location>
</feature>
<evidence type="ECO:0000313" key="9">
    <source>
        <dbReference type="Proteomes" id="UP001303760"/>
    </source>
</evidence>
<dbReference type="CDD" id="cd05346">
    <property type="entry name" value="SDR_c5"/>
    <property type="match status" value="1"/>
</dbReference>
<dbReference type="Proteomes" id="UP001303760">
    <property type="component" value="Unassembled WGS sequence"/>
</dbReference>